<dbReference type="Proteomes" id="UP000499080">
    <property type="component" value="Unassembled WGS sequence"/>
</dbReference>
<comment type="caution">
    <text evidence="1">The sequence shown here is derived from an EMBL/GenBank/DDBJ whole genome shotgun (WGS) entry which is preliminary data.</text>
</comment>
<organism evidence="1 2">
    <name type="scientific">Araneus ventricosus</name>
    <name type="common">Orbweaver spider</name>
    <name type="synonym">Epeira ventricosa</name>
    <dbReference type="NCBI Taxonomy" id="182803"/>
    <lineage>
        <taxon>Eukaryota</taxon>
        <taxon>Metazoa</taxon>
        <taxon>Ecdysozoa</taxon>
        <taxon>Arthropoda</taxon>
        <taxon>Chelicerata</taxon>
        <taxon>Arachnida</taxon>
        <taxon>Araneae</taxon>
        <taxon>Araneomorphae</taxon>
        <taxon>Entelegynae</taxon>
        <taxon>Araneoidea</taxon>
        <taxon>Araneidae</taxon>
        <taxon>Araneus</taxon>
    </lineage>
</organism>
<name>A0A4Y2QAQ6_ARAVE</name>
<dbReference type="AlphaFoldDB" id="A0A4Y2QAQ6"/>
<keyword evidence="2" id="KW-1185">Reference proteome</keyword>
<feature type="non-terminal residue" evidence="1">
    <location>
        <position position="50"/>
    </location>
</feature>
<reference evidence="1 2" key="1">
    <citation type="journal article" date="2019" name="Sci. Rep.">
        <title>Orb-weaving spider Araneus ventricosus genome elucidates the spidroin gene catalogue.</title>
        <authorList>
            <person name="Kono N."/>
            <person name="Nakamura H."/>
            <person name="Ohtoshi R."/>
            <person name="Moran D.A.P."/>
            <person name="Shinohara A."/>
            <person name="Yoshida Y."/>
            <person name="Fujiwara M."/>
            <person name="Mori M."/>
            <person name="Tomita M."/>
            <person name="Arakawa K."/>
        </authorList>
    </citation>
    <scope>NUCLEOTIDE SEQUENCE [LARGE SCALE GENOMIC DNA]</scope>
</reference>
<dbReference type="EMBL" id="BGPR01220132">
    <property type="protein sequence ID" value="GBN60659.1"/>
    <property type="molecule type" value="Genomic_DNA"/>
</dbReference>
<accession>A0A4Y2QAQ6</accession>
<evidence type="ECO:0000313" key="2">
    <source>
        <dbReference type="Proteomes" id="UP000499080"/>
    </source>
</evidence>
<proteinExistence type="predicted"/>
<protein>
    <submittedName>
        <fullName evidence="1">Uncharacterized protein</fullName>
    </submittedName>
</protein>
<evidence type="ECO:0000313" key="1">
    <source>
        <dbReference type="EMBL" id="GBN60659.1"/>
    </source>
</evidence>
<gene>
    <name evidence="1" type="ORF">AVEN_74595_1</name>
</gene>
<sequence>MHFVVKGNDTIIEMFAEKIEHYSRLMWPFTVLHGPLVVPTVPQSILNAHN</sequence>